<accession>A0A0D8Y559</accession>
<feature type="transmembrane region" description="Helical" evidence="1">
    <location>
        <begin position="280"/>
        <end position="303"/>
    </location>
</feature>
<dbReference type="GO" id="GO:0030177">
    <property type="term" value="P:positive regulation of Wnt signaling pathway"/>
    <property type="evidence" value="ECO:0007669"/>
    <property type="project" value="TreeGrafter"/>
</dbReference>
<evidence type="ECO:0000259" key="3">
    <source>
        <dbReference type="Pfam" id="PF07850"/>
    </source>
</evidence>
<evidence type="ECO:0000256" key="2">
    <source>
        <dbReference type="SAM" id="SignalP"/>
    </source>
</evidence>
<reference evidence="5" key="2">
    <citation type="journal article" date="2016" name="Sci. Rep.">
        <title>Dictyocaulus viviparus genome, variome and transcriptome elucidate lungworm biology and support future intervention.</title>
        <authorList>
            <person name="McNulty S.N."/>
            <person name="Strube C."/>
            <person name="Rosa B.A."/>
            <person name="Martin J.C."/>
            <person name="Tyagi R."/>
            <person name="Choi Y.J."/>
            <person name="Wang Q."/>
            <person name="Hallsworth Pepin K."/>
            <person name="Zhang X."/>
            <person name="Ozersky P."/>
            <person name="Wilson R.K."/>
            <person name="Sternberg P.W."/>
            <person name="Gasser R.B."/>
            <person name="Mitreva M."/>
        </authorList>
    </citation>
    <scope>NUCLEOTIDE SEQUENCE [LARGE SCALE GENOMIC DNA]</scope>
    <source>
        <strain evidence="5">HannoverDv2000</strain>
    </source>
</reference>
<keyword evidence="1" id="KW-0472">Membrane</keyword>
<keyword evidence="4" id="KW-0675">Receptor</keyword>
<dbReference type="STRING" id="29172.A0A0D8Y559"/>
<dbReference type="AlphaFoldDB" id="A0A0D8Y559"/>
<sequence>MRRAFFPLVIITIVLASELHFVSLPHSVKLTSAQADRRLTTSELNDLNNLLLGLSTKPVNGIEVEADLFLRPRAIVIITVNGVRSLNITNPDMIYKLDYDGIDHSFWNIELASVFGPDHEFVSVTREGINGSTIANATIHQANYKFNTNLKMLGEELQHIHNLLDSISTHGAKFSDSKGPVVYLVSITGLASHGLSDLERDVAISDIVGVINKFPEVLSATYDGRVIFEVANVFDLNWPHPSEEQFLKRRKRDTDASPTDSNLKLWREKLNVYVFVGTDYPAIFAIFAGLTIALVLAVLYAVVAMMSMDPSKDSIIYRMTTTRMKKA</sequence>
<dbReference type="InterPro" id="IPR012493">
    <property type="entry name" value="Renin_rcpt"/>
</dbReference>
<feature type="chain" id="PRO_5002336348" evidence="2">
    <location>
        <begin position="17"/>
        <end position="327"/>
    </location>
</feature>
<dbReference type="Pfam" id="PF07850">
    <property type="entry name" value="Renin_r"/>
    <property type="match status" value="1"/>
</dbReference>
<dbReference type="GO" id="GO:0009897">
    <property type="term" value="C:external side of plasma membrane"/>
    <property type="evidence" value="ECO:0007669"/>
    <property type="project" value="TreeGrafter"/>
</dbReference>
<feature type="signal peptide" evidence="2">
    <location>
        <begin position="1"/>
        <end position="16"/>
    </location>
</feature>
<keyword evidence="2" id="KW-0732">Signal</keyword>
<evidence type="ECO:0000313" key="4">
    <source>
        <dbReference type="EMBL" id="KJH52008.1"/>
    </source>
</evidence>
<dbReference type="InterPro" id="IPR056780">
    <property type="entry name" value="Renin_r_C"/>
</dbReference>
<dbReference type="Proteomes" id="UP000053766">
    <property type="component" value="Unassembled WGS sequence"/>
</dbReference>
<dbReference type="OrthoDB" id="7866065at2759"/>
<organism evidence="4 5">
    <name type="scientific">Dictyocaulus viviparus</name>
    <name type="common">Bovine lungworm</name>
    <dbReference type="NCBI Taxonomy" id="29172"/>
    <lineage>
        <taxon>Eukaryota</taxon>
        <taxon>Metazoa</taxon>
        <taxon>Ecdysozoa</taxon>
        <taxon>Nematoda</taxon>
        <taxon>Chromadorea</taxon>
        <taxon>Rhabditida</taxon>
        <taxon>Rhabditina</taxon>
        <taxon>Rhabditomorpha</taxon>
        <taxon>Strongyloidea</taxon>
        <taxon>Metastrongylidae</taxon>
        <taxon>Dictyocaulus</taxon>
    </lineage>
</organism>
<dbReference type="EMBL" id="KN716172">
    <property type="protein sequence ID" value="KJH52008.1"/>
    <property type="molecule type" value="Genomic_DNA"/>
</dbReference>
<keyword evidence="5" id="KW-1185">Reference proteome</keyword>
<proteinExistence type="predicted"/>
<evidence type="ECO:0000256" key="1">
    <source>
        <dbReference type="SAM" id="Phobius"/>
    </source>
</evidence>
<feature type="domain" description="Renin receptor-like C-terminal transmembrane spanning segment" evidence="3">
    <location>
        <begin position="251"/>
        <end position="326"/>
    </location>
</feature>
<name>A0A0D8Y559_DICVI</name>
<protein>
    <submittedName>
        <fullName evidence="4">Renin receptor-like protein</fullName>
    </submittedName>
</protein>
<gene>
    <name evidence="4" type="ORF">DICVIV_01819</name>
</gene>
<evidence type="ECO:0000313" key="5">
    <source>
        <dbReference type="Proteomes" id="UP000053766"/>
    </source>
</evidence>
<reference evidence="4 5" key="1">
    <citation type="submission" date="2013-11" db="EMBL/GenBank/DDBJ databases">
        <title>Draft genome of the bovine lungworm Dictyocaulus viviparus.</title>
        <authorList>
            <person name="Mitreva M."/>
        </authorList>
    </citation>
    <scope>NUCLEOTIDE SEQUENCE [LARGE SCALE GENOMIC DNA]</scope>
    <source>
        <strain evidence="4 5">HannoverDv2000</strain>
    </source>
</reference>
<keyword evidence="1" id="KW-1133">Transmembrane helix</keyword>
<dbReference type="PANTHER" id="PTHR13351">
    <property type="entry name" value="RENIN RECEPTOR"/>
    <property type="match status" value="1"/>
</dbReference>
<dbReference type="GO" id="GO:0038023">
    <property type="term" value="F:signaling receptor activity"/>
    <property type="evidence" value="ECO:0007669"/>
    <property type="project" value="InterPro"/>
</dbReference>
<keyword evidence="1" id="KW-0812">Transmembrane</keyword>
<dbReference type="PANTHER" id="PTHR13351:SF1">
    <property type="entry name" value="RENIN RECEPTOR"/>
    <property type="match status" value="1"/>
</dbReference>